<dbReference type="GeneID" id="98143063"/>
<reference evidence="1 2" key="1">
    <citation type="submission" date="2024-07" db="EMBL/GenBank/DDBJ databases">
        <title>Section-level genome sequencing and comparative genomics of Aspergillus sections Usti and Cavernicolus.</title>
        <authorList>
            <consortium name="Lawrence Berkeley National Laboratory"/>
            <person name="Nybo J.L."/>
            <person name="Vesth T.C."/>
            <person name="Theobald S."/>
            <person name="Frisvad J.C."/>
            <person name="Larsen T.O."/>
            <person name="Kjaerboelling I."/>
            <person name="Rothschild-Mancinelli K."/>
            <person name="Lyhne E.K."/>
            <person name="Kogle M.E."/>
            <person name="Barry K."/>
            <person name="Clum A."/>
            <person name="Na H."/>
            <person name="Ledsgaard L."/>
            <person name="Lin J."/>
            <person name="Lipzen A."/>
            <person name="Kuo A."/>
            <person name="Riley R."/>
            <person name="Mondo S."/>
            <person name="Labutti K."/>
            <person name="Haridas S."/>
            <person name="Pangalinan J."/>
            <person name="Salamov A.A."/>
            <person name="Simmons B.A."/>
            <person name="Magnuson J.K."/>
            <person name="Chen J."/>
            <person name="Drula E."/>
            <person name="Henrissat B."/>
            <person name="Wiebenga A."/>
            <person name="Lubbers R.J."/>
            <person name="Gomes A.C."/>
            <person name="Macurrencykelacurrency M.R."/>
            <person name="Stajich J."/>
            <person name="Grigoriev I.V."/>
            <person name="Mortensen U.H."/>
            <person name="De Vries R.P."/>
            <person name="Baker S.E."/>
            <person name="Andersen M.R."/>
        </authorList>
    </citation>
    <scope>NUCLEOTIDE SEQUENCE [LARGE SCALE GENOMIC DNA]</scope>
    <source>
        <strain evidence="1 2">CBS 449.75</strain>
    </source>
</reference>
<sequence>MVSLGGGIRDEREVSREVSYTGRVIGSVDLRGRNSGKPNCASWTVFENPATQAGVPVALTTAILLKRQDEGLFQAVVTMRARADWRTQLEWLVGRTPADDPVLFDPTLALTSDRYQEQELNMESIKLEEIYAIRTATMVEGGVQAQKQSASVLT</sequence>
<evidence type="ECO:0000313" key="2">
    <source>
        <dbReference type="Proteomes" id="UP001610432"/>
    </source>
</evidence>
<organism evidence="1 2">
    <name type="scientific">Aspergillus lucknowensis</name>
    <dbReference type="NCBI Taxonomy" id="176173"/>
    <lineage>
        <taxon>Eukaryota</taxon>
        <taxon>Fungi</taxon>
        <taxon>Dikarya</taxon>
        <taxon>Ascomycota</taxon>
        <taxon>Pezizomycotina</taxon>
        <taxon>Eurotiomycetes</taxon>
        <taxon>Eurotiomycetidae</taxon>
        <taxon>Eurotiales</taxon>
        <taxon>Aspergillaceae</taxon>
        <taxon>Aspergillus</taxon>
        <taxon>Aspergillus subgen. Nidulantes</taxon>
    </lineage>
</organism>
<keyword evidence="2" id="KW-1185">Reference proteome</keyword>
<protein>
    <submittedName>
        <fullName evidence="1">Uncharacterized protein</fullName>
    </submittedName>
</protein>
<dbReference type="RefSeq" id="XP_070890391.1">
    <property type="nucleotide sequence ID" value="XM_071027991.1"/>
</dbReference>
<evidence type="ECO:0000313" key="1">
    <source>
        <dbReference type="EMBL" id="KAL2871412.1"/>
    </source>
</evidence>
<dbReference type="Proteomes" id="UP001610432">
    <property type="component" value="Unassembled WGS sequence"/>
</dbReference>
<dbReference type="EMBL" id="JBFXLQ010000003">
    <property type="protein sequence ID" value="KAL2871412.1"/>
    <property type="molecule type" value="Genomic_DNA"/>
</dbReference>
<proteinExistence type="predicted"/>
<name>A0ABR4M491_9EURO</name>
<gene>
    <name evidence="1" type="ORF">BJX67DRAFT_342192</name>
</gene>
<comment type="caution">
    <text evidence="1">The sequence shown here is derived from an EMBL/GenBank/DDBJ whole genome shotgun (WGS) entry which is preliminary data.</text>
</comment>
<accession>A0ABR4M491</accession>